<evidence type="ECO:0000313" key="3">
    <source>
        <dbReference type="EMBL" id="KAA3160471.1"/>
    </source>
</evidence>
<organism evidence="2 5">
    <name type="scientific">Alistipes finegoldii</name>
    <dbReference type="NCBI Taxonomy" id="214856"/>
    <lineage>
        <taxon>Bacteria</taxon>
        <taxon>Pseudomonadati</taxon>
        <taxon>Bacteroidota</taxon>
        <taxon>Bacteroidia</taxon>
        <taxon>Bacteroidales</taxon>
        <taxon>Rikenellaceae</taxon>
        <taxon>Alistipes</taxon>
    </lineage>
</organism>
<reference evidence="3 4" key="1">
    <citation type="journal article" date="2019" name="Nat. Med.">
        <title>A library of human gut bacterial isolates paired with longitudinal multiomics data enables mechanistic microbiome research.</title>
        <authorList>
            <person name="Poyet M."/>
            <person name="Groussin M."/>
            <person name="Gibbons S.M."/>
            <person name="Avila-Pacheco J."/>
            <person name="Jiang X."/>
            <person name="Kearney S.M."/>
            <person name="Perrotta A.R."/>
            <person name="Berdy B."/>
            <person name="Zhao S."/>
            <person name="Lieberman T.D."/>
            <person name="Swanson P.K."/>
            <person name="Smith M."/>
            <person name="Roesemann S."/>
            <person name="Alexander J.E."/>
            <person name="Rich S.A."/>
            <person name="Livny J."/>
            <person name="Vlamakis H."/>
            <person name="Clish C."/>
            <person name="Bullock K."/>
            <person name="Deik A."/>
            <person name="Scott J."/>
            <person name="Pierce K.A."/>
            <person name="Xavier R.J."/>
            <person name="Alm E.J."/>
        </authorList>
    </citation>
    <scope>NUCLEOTIDE SEQUENCE [LARGE SCALE GENOMIC DNA]</scope>
    <source>
        <strain evidence="3 4">BIOML-A1</strain>
    </source>
</reference>
<keyword evidence="3" id="KW-0418">Kinase</keyword>
<feature type="compositionally biased region" description="Low complexity" evidence="1">
    <location>
        <begin position="301"/>
        <end position="317"/>
    </location>
</feature>
<dbReference type="Proteomes" id="UP000324870">
    <property type="component" value="Unassembled WGS sequence"/>
</dbReference>
<dbReference type="Pfam" id="PF14903">
    <property type="entry name" value="WG_beta_rep"/>
    <property type="match status" value="1"/>
</dbReference>
<dbReference type="EMBL" id="BQOL01000001">
    <property type="protein sequence ID" value="GKI17848.1"/>
    <property type="molecule type" value="Genomic_DNA"/>
</dbReference>
<evidence type="ECO:0000313" key="4">
    <source>
        <dbReference type="Proteomes" id="UP000324870"/>
    </source>
</evidence>
<accession>A0A5B5VSD2</accession>
<protein>
    <submittedName>
        <fullName evidence="3">Protein kinase</fullName>
    </submittedName>
</protein>
<dbReference type="GO" id="GO:0016301">
    <property type="term" value="F:kinase activity"/>
    <property type="evidence" value="ECO:0007669"/>
    <property type="project" value="UniProtKB-KW"/>
</dbReference>
<feature type="region of interest" description="Disordered" evidence="1">
    <location>
        <begin position="283"/>
        <end position="368"/>
    </location>
</feature>
<dbReference type="RefSeq" id="WP_130062930.1">
    <property type="nucleotide sequence ID" value="NZ_AP025581.1"/>
</dbReference>
<dbReference type="InterPro" id="IPR011009">
    <property type="entry name" value="Kinase-like_dom_sf"/>
</dbReference>
<evidence type="ECO:0000256" key="1">
    <source>
        <dbReference type="SAM" id="MobiDB-lite"/>
    </source>
</evidence>
<proteinExistence type="predicted"/>
<dbReference type="Gene3D" id="1.10.510.10">
    <property type="entry name" value="Transferase(Phosphotransferase) domain 1"/>
    <property type="match status" value="1"/>
</dbReference>
<reference evidence="2" key="2">
    <citation type="submission" date="2022-01" db="EMBL/GenBank/DDBJ databases">
        <title>Novel bile acid biosynthetic pathways are enriched in the microbiome of centenarians.</title>
        <authorList>
            <person name="Sato Y."/>
            <person name="Atarashi K."/>
            <person name="Plichta R.D."/>
            <person name="Arai Y."/>
            <person name="Sasajima S."/>
            <person name="Kearney M.S."/>
            <person name="Suda W."/>
            <person name="Takeshita K."/>
            <person name="Sasaki T."/>
            <person name="Okamoto S."/>
            <person name="Skelly N.A."/>
            <person name="Okamura Y."/>
            <person name="Vlamakis H."/>
            <person name="Li Y."/>
            <person name="Tanoue T."/>
            <person name="Takei H."/>
            <person name="Nittono H."/>
            <person name="Narushima S."/>
            <person name="Irie J."/>
            <person name="Itoh H."/>
            <person name="Moriya K."/>
            <person name="Sugiura Y."/>
            <person name="Suematsu M."/>
            <person name="Moritoki N."/>
            <person name="Shibata S."/>
            <person name="Littman R.D."/>
            <person name="Fischbach A.M."/>
            <person name="Uwamino Y."/>
            <person name="Inoue T."/>
            <person name="Honda A."/>
            <person name="Hattori M."/>
            <person name="Murai T."/>
            <person name="Xavier J.R."/>
            <person name="Hirose N."/>
            <person name="Honda K."/>
        </authorList>
    </citation>
    <scope>NUCLEOTIDE SEQUENCE</scope>
    <source>
        <strain evidence="2">CE91-St16</strain>
    </source>
</reference>
<evidence type="ECO:0000313" key="5">
    <source>
        <dbReference type="Proteomes" id="UP001055105"/>
    </source>
</evidence>
<dbReference type="AlphaFoldDB" id="A0A5B5VSD2"/>
<keyword evidence="4" id="KW-1185">Reference proteome</keyword>
<dbReference type="SUPFAM" id="SSF56112">
    <property type="entry name" value="Protein kinase-like (PK-like)"/>
    <property type="match status" value="1"/>
</dbReference>
<evidence type="ECO:0000313" key="2">
    <source>
        <dbReference type="EMBL" id="GKI17848.1"/>
    </source>
</evidence>
<feature type="compositionally biased region" description="Basic and acidic residues" evidence="1">
    <location>
        <begin position="286"/>
        <end position="296"/>
    </location>
</feature>
<keyword evidence="3" id="KW-0808">Transferase</keyword>
<dbReference type="InterPro" id="IPR032774">
    <property type="entry name" value="WG_beta_rep"/>
</dbReference>
<sequence length="464" mass="49676">MFTLRQYLTTLADTHGLTRTLGEIEVCRDGKGRICYSAGNSAVVFRIRCEGRVRSLRCYMHHPRHLAEIYGEKLLPQELFIYTSPAGGVWVDVVLSDWIEGVTLHEAVAAAAETGDTARLRRFAAAFDRMAAALTADDWAHGDLKPENIVADNRGRLHLIDFDAMFLPAFAGRHSPELGTAAFQHPARTVRDFDASLDDYPAALISTALHALALDPTLYARYSEADGLLFTPQKIGTDAALCEVLALFERRGLAAQYRIARLLRSPSLRLPGLPQLLALAAETTETDERTGPEETKNAVNTATTGTTGSGETAGSTGPKRAMGAEETAGGNSGSADGPTGAPADGSAEAPAGDSAESTTGAPTEDPTDGAVAEAAELFVENGLWGYRTPEQVVVPPLYDCGFDFTEGLAAVRLGATWHYIDGAGRTRISCPGCEAVKPFRNGRAPVVRGGRRLEIDREGREFDI</sequence>
<dbReference type="EMBL" id="VVND01000002">
    <property type="protein sequence ID" value="KAA3160471.1"/>
    <property type="molecule type" value="Genomic_DNA"/>
</dbReference>
<gene>
    <name evidence="2" type="ORF">CE91St16_07560</name>
    <name evidence="3" type="ORF">F2A26_01675</name>
</gene>
<dbReference type="Proteomes" id="UP001055105">
    <property type="component" value="Unassembled WGS sequence"/>
</dbReference>
<name>A0A5B5VSD2_9BACT</name>
<comment type="caution">
    <text evidence="2">The sequence shown here is derived from an EMBL/GenBank/DDBJ whole genome shotgun (WGS) entry which is preliminary data.</text>
</comment>